<organism evidence="21 22">
    <name type="scientific">Actinia tenebrosa</name>
    <name type="common">Australian red waratah sea anemone</name>
    <dbReference type="NCBI Taxonomy" id="6105"/>
    <lineage>
        <taxon>Eukaryota</taxon>
        <taxon>Metazoa</taxon>
        <taxon>Cnidaria</taxon>
        <taxon>Anthozoa</taxon>
        <taxon>Hexacorallia</taxon>
        <taxon>Actiniaria</taxon>
        <taxon>Actiniidae</taxon>
        <taxon>Actinia</taxon>
    </lineage>
</organism>
<dbReference type="GeneID" id="116302540"/>
<evidence type="ECO:0000256" key="3">
    <source>
        <dbReference type="ARBA" id="ARBA00004123"/>
    </source>
</evidence>
<dbReference type="InParanoid" id="A0A6P8ILR4"/>
<keyword evidence="10" id="KW-0863">Zinc-finger</keyword>
<dbReference type="KEGG" id="aten:116302540"/>
<dbReference type="FunFam" id="1.10.150.20:FF:000014">
    <property type="entry name" value="Polymerase (DNA directed), eta"/>
    <property type="match status" value="1"/>
</dbReference>
<gene>
    <name evidence="22" type="primary">LOC116302540</name>
</gene>
<keyword evidence="21" id="KW-1185">Reference proteome</keyword>
<evidence type="ECO:0000259" key="19">
    <source>
        <dbReference type="PROSITE" id="PS50173"/>
    </source>
</evidence>
<keyword evidence="15" id="KW-0539">Nucleus</keyword>
<dbReference type="GO" id="GO:0035861">
    <property type="term" value="C:site of double-strand break"/>
    <property type="evidence" value="ECO:0007669"/>
    <property type="project" value="TreeGrafter"/>
</dbReference>
<feature type="compositionally biased region" description="Basic and acidic residues" evidence="18">
    <location>
        <begin position="655"/>
        <end position="673"/>
    </location>
</feature>
<feature type="domain" description="UBZ3-type" evidence="20">
    <location>
        <begin position="625"/>
        <end position="659"/>
    </location>
</feature>
<evidence type="ECO:0000256" key="11">
    <source>
        <dbReference type="ARBA" id="ARBA00022833"/>
    </source>
</evidence>
<dbReference type="InterPro" id="IPR001126">
    <property type="entry name" value="UmuC"/>
</dbReference>
<dbReference type="Gene3D" id="3.30.70.270">
    <property type="match status" value="1"/>
</dbReference>
<dbReference type="RefSeq" id="XP_031567727.1">
    <property type="nucleotide sequence ID" value="XM_031711867.1"/>
</dbReference>
<evidence type="ECO:0000313" key="22">
    <source>
        <dbReference type="RefSeq" id="XP_031567727.1"/>
    </source>
</evidence>
<dbReference type="Pfam" id="PF00817">
    <property type="entry name" value="IMS"/>
    <property type="match status" value="1"/>
</dbReference>
<comment type="cofactor">
    <cofactor evidence="1">
        <name>Mn(2+)</name>
        <dbReference type="ChEBI" id="CHEBI:29035"/>
    </cofactor>
</comment>
<dbReference type="PROSITE" id="PS51907">
    <property type="entry name" value="ZF_UBZ3"/>
    <property type="match status" value="1"/>
</dbReference>
<comment type="catalytic activity">
    <reaction evidence="17">
        <text>DNA(n) + a 2'-deoxyribonucleoside 5'-triphosphate = DNA(n+1) + diphosphate</text>
        <dbReference type="Rhea" id="RHEA:22508"/>
        <dbReference type="Rhea" id="RHEA-COMP:17339"/>
        <dbReference type="Rhea" id="RHEA-COMP:17340"/>
        <dbReference type="ChEBI" id="CHEBI:33019"/>
        <dbReference type="ChEBI" id="CHEBI:61560"/>
        <dbReference type="ChEBI" id="CHEBI:173112"/>
        <dbReference type="EC" id="2.7.7.7"/>
    </reaction>
</comment>
<dbReference type="InterPro" id="IPR052230">
    <property type="entry name" value="DNA_polymerase_eta"/>
</dbReference>
<evidence type="ECO:0000256" key="12">
    <source>
        <dbReference type="ARBA" id="ARBA00022842"/>
    </source>
</evidence>
<dbReference type="Proteomes" id="UP000515163">
    <property type="component" value="Unplaced"/>
</dbReference>
<dbReference type="OrthoDB" id="5723at2759"/>
<dbReference type="GO" id="GO:0003684">
    <property type="term" value="F:damaged DNA binding"/>
    <property type="evidence" value="ECO:0007669"/>
    <property type="project" value="InterPro"/>
</dbReference>
<evidence type="ECO:0000256" key="10">
    <source>
        <dbReference type="ARBA" id="ARBA00022771"/>
    </source>
</evidence>
<dbReference type="Pfam" id="PF21704">
    <property type="entry name" value="POLH-Rev1_HhH"/>
    <property type="match status" value="1"/>
</dbReference>
<evidence type="ECO:0000256" key="14">
    <source>
        <dbReference type="ARBA" id="ARBA00023204"/>
    </source>
</evidence>
<name>A0A6P8ILR4_ACTTE</name>
<dbReference type="Pfam" id="PF18439">
    <property type="entry name" value="zf_UBZ"/>
    <property type="match status" value="1"/>
</dbReference>
<keyword evidence="9" id="KW-0227">DNA damage</keyword>
<keyword evidence="8" id="KW-0479">Metal-binding</keyword>
<keyword evidence="14" id="KW-0234">DNA repair</keyword>
<feature type="domain" description="UmuC" evidence="19">
    <location>
        <begin position="8"/>
        <end position="253"/>
    </location>
</feature>
<evidence type="ECO:0000256" key="9">
    <source>
        <dbReference type="ARBA" id="ARBA00022763"/>
    </source>
</evidence>
<dbReference type="FunCoup" id="A0A6P8ILR4">
    <property type="interactions" value="2479"/>
</dbReference>
<dbReference type="AlphaFoldDB" id="A0A6P8ILR4"/>
<keyword evidence="13" id="KW-0832">Ubl conjugation</keyword>
<evidence type="ECO:0000256" key="5">
    <source>
        <dbReference type="ARBA" id="ARBA00012417"/>
    </source>
</evidence>
<dbReference type="SUPFAM" id="SSF56672">
    <property type="entry name" value="DNA/RNA polymerases"/>
    <property type="match status" value="1"/>
</dbReference>
<dbReference type="GO" id="GO:0005634">
    <property type="term" value="C:nucleus"/>
    <property type="evidence" value="ECO:0007669"/>
    <property type="project" value="UniProtKB-SubCell"/>
</dbReference>
<evidence type="ECO:0000256" key="13">
    <source>
        <dbReference type="ARBA" id="ARBA00022843"/>
    </source>
</evidence>
<evidence type="ECO:0000256" key="6">
    <source>
        <dbReference type="ARBA" id="ARBA00022679"/>
    </source>
</evidence>
<keyword evidence="6" id="KW-0808">Transferase</keyword>
<dbReference type="PANTHER" id="PTHR45873:SF1">
    <property type="entry name" value="DNA POLYMERASE ETA"/>
    <property type="match status" value="1"/>
</dbReference>
<dbReference type="SUPFAM" id="SSF100879">
    <property type="entry name" value="Lesion bypass DNA polymerase (Y-family), little finger domain"/>
    <property type="match status" value="1"/>
</dbReference>
<dbReference type="PIRSF" id="PIRSF036603">
    <property type="entry name" value="DPol_eta"/>
    <property type="match status" value="1"/>
</dbReference>
<dbReference type="GO" id="GO:0008270">
    <property type="term" value="F:zinc ion binding"/>
    <property type="evidence" value="ECO:0007669"/>
    <property type="project" value="UniProtKB-KW"/>
</dbReference>
<evidence type="ECO:0000256" key="15">
    <source>
        <dbReference type="ARBA" id="ARBA00023242"/>
    </source>
</evidence>
<comment type="cofactor">
    <cofactor evidence="2">
        <name>Mg(2+)</name>
        <dbReference type="ChEBI" id="CHEBI:18420"/>
    </cofactor>
</comment>
<dbReference type="GO" id="GO:0006281">
    <property type="term" value="P:DNA repair"/>
    <property type="evidence" value="ECO:0007669"/>
    <property type="project" value="UniProtKB-KW"/>
</dbReference>
<feature type="region of interest" description="Disordered" evidence="18">
    <location>
        <begin position="655"/>
        <end position="693"/>
    </location>
</feature>
<evidence type="ECO:0000256" key="18">
    <source>
        <dbReference type="SAM" id="MobiDB-lite"/>
    </source>
</evidence>
<dbReference type="Gene3D" id="3.40.1170.60">
    <property type="match status" value="1"/>
</dbReference>
<dbReference type="Gene3D" id="1.10.150.20">
    <property type="entry name" value="5' to 3' exonuclease, C-terminal subdomain"/>
    <property type="match status" value="1"/>
</dbReference>
<proteinExistence type="inferred from homology"/>
<evidence type="ECO:0000313" key="21">
    <source>
        <dbReference type="Proteomes" id="UP000515163"/>
    </source>
</evidence>
<comment type="similarity">
    <text evidence="4">Belongs to the DNA polymerase type-Y family.</text>
</comment>
<evidence type="ECO:0000256" key="2">
    <source>
        <dbReference type="ARBA" id="ARBA00001946"/>
    </source>
</evidence>
<reference evidence="22" key="1">
    <citation type="submission" date="2025-08" db="UniProtKB">
        <authorList>
            <consortium name="RefSeq"/>
        </authorList>
    </citation>
    <scope>IDENTIFICATION</scope>
    <source>
        <tissue evidence="22">Tentacle</tissue>
    </source>
</reference>
<comment type="subcellular location">
    <subcellularLocation>
        <location evidence="3">Nucleus</location>
    </subcellularLocation>
</comment>
<evidence type="ECO:0000256" key="7">
    <source>
        <dbReference type="ARBA" id="ARBA00022695"/>
    </source>
</evidence>
<dbReference type="InterPro" id="IPR043128">
    <property type="entry name" value="Rev_trsase/Diguanyl_cyclase"/>
</dbReference>
<dbReference type="InterPro" id="IPR036775">
    <property type="entry name" value="DNA_pol_Y-fam_lit_finger_sf"/>
</dbReference>
<dbReference type="Gene3D" id="3.30.1490.100">
    <property type="entry name" value="DNA polymerase, Y-family, little finger domain"/>
    <property type="match status" value="1"/>
</dbReference>
<dbReference type="InterPro" id="IPR043502">
    <property type="entry name" value="DNA/RNA_pol_sf"/>
</dbReference>
<keyword evidence="12" id="KW-0460">Magnesium</keyword>
<dbReference type="GO" id="GO:0042276">
    <property type="term" value="P:error-prone translesion synthesis"/>
    <property type="evidence" value="ECO:0007669"/>
    <property type="project" value="TreeGrafter"/>
</dbReference>
<dbReference type="PROSITE" id="PS50173">
    <property type="entry name" value="UMUC"/>
    <property type="match status" value="1"/>
</dbReference>
<evidence type="ECO:0000256" key="1">
    <source>
        <dbReference type="ARBA" id="ARBA00001936"/>
    </source>
</evidence>
<evidence type="ECO:0000256" key="16">
    <source>
        <dbReference type="ARBA" id="ARBA00044975"/>
    </source>
</evidence>
<dbReference type="FunFam" id="3.30.1490.100:FF:000007">
    <property type="entry name" value="DNA polymerase eta"/>
    <property type="match status" value="1"/>
</dbReference>
<accession>A0A6P8ILR4</accession>
<dbReference type="GO" id="GO:0005657">
    <property type="term" value="C:replication fork"/>
    <property type="evidence" value="ECO:0007669"/>
    <property type="project" value="TreeGrafter"/>
</dbReference>
<dbReference type="FunFam" id="3.40.1170.60:FF:000003">
    <property type="entry name" value="DNA polymerase eta"/>
    <property type="match status" value="1"/>
</dbReference>
<dbReference type="EC" id="2.7.7.7" evidence="5"/>
<sequence length="693" mass="77725">MACSERVIALIDMDCFYVQVEQRRCPSLRGKPCAVVQYNKWKGGGIIAVSYEARDYGVTRSMRGDDAKEKCPDIELVQVPVARGKANLTPYREAGAEVIEVLSRFCESCERASVDEAYLDLTDIVDRKMTEMDLSDIVTESWKTSFIEGFTPSKETEDEKKGSKEEGLKAWRIALEDDPSLRRLAIGAIIMSEIRKAVLTETTFTCSAGVAANKMLAKLACGLHKPNQQTILPMHCVPELFKTVKLKKIRNLGGKLGLDVSASLNAEYMGDIAKYSLNELKTRFGDKTGEWIHQLSHGIDNEPVRVRQLPKSVGCGKNFPGTTKLATVEKVRHWLTQLVEELHERLTKEVQVNDRQAKSITVGLRLENSHYCSRSCPIRELDVERIFKDIYELLLPFRVKTGDANSWKPAIMNLSLSAGKFTEKLTDNSTPMISTFFTNTPDNNADGCNQNTDLTTDQNTSTITRNSPEKKHEVKNSNTGTLDVFLSERTRQTNTSELTHSPSKQAGILKFLSNNSSDNNNEQKCVVQKTTGEIQSRTNESPRKTGIQAFFVARSDDSTNKECNNINDVKRSLEITDSVQEACGKHNGELGPSTSTSFSIFDPQIPSTSKAYHDDFEDKMEDEKLCEDVAVCEKCGDRVSTWNMPEHLDFHFAKELQEQEEREGHVNRTNEPPRKKHKTSGKIHSFFSSSNTG</sequence>
<dbReference type="InterPro" id="IPR041298">
    <property type="entry name" value="UBZ3"/>
</dbReference>
<keyword evidence="11" id="KW-0862">Zinc</keyword>
<dbReference type="InterPro" id="IPR017961">
    <property type="entry name" value="DNA_pol_Y-fam_little_finger"/>
</dbReference>
<dbReference type="GO" id="GO:0003887">
    <property type="term" value="F:DNA-directed DNA polymerase activity"/>
    <property type="evidence" value="ECO:0007669"/>
    <property type="project" value="UniProtKB-EC"/>
</dbReference>
<dbReference type="PANTHER" id="PTHR45873">
    <property type="entry name" value="DNA POLYMERASE ETA"/>
    <property type="match status" value="1"/>
</dbReference>
<evidence type="ECO:0000256" key="4">
    <source>
        <dbReference type="ARBA" id="ARBA00010945"/>
    </source>
</evidence>
<evidence type="ECO:0000259" key="20">
    <source>
        <dbReference type="PROSITE" id="PS51907"/>
    </source>
</evidence>
<keyword evidence="7" id="KW-0548">Nucleotidyltransferase</keyword>
<evidence type="ECO:0000256" key="17">
    <source>
        <dbReference type="ARBA" id="ARBA00049244"/>
    </source>
</evidence>
<protein>
    <recommendedName>
        <fullName evidence="16">DNA polymerase eta</fullName>
        <ecNumber evidence="5">2.7.7.7</ecNumber>
    </recommendedName>
</protein>
<dbReference type="GO" id="GO:0009411">
    <property type="term" value="P:response to UV"/>
    <property type="evidence" value="ECO:0007669"/>
    <property type="project" value="UniProtKB-ARBA"/>
</dbReference>
<evidence type="ECO:0000256" key="8">
    <source>
        <dbReference type="ARBA" id="ARBA00022723"/>
    </source>
</evidence>
<feature type="region of interest" description="Disordered" evidence="18">
    <location>
        <begin position="460"/>
        <end position="481"/>
    </location>
</feature>
<dbReference type="Pfam" id="PF11799">
    <property type="entry name" value="IMS_C"/>
    <property type="match status" value="1"/>
</dbReference>